<keyword evidence="2" id="KW-0489">Methyltransferase</keyword>
<dbReference type="CDD" id="cd02440">
    <property type="entry name" value="AdoMet_MTases"/>
    <property type="match status" value="1"/>
</dbReference>
<evidence type="ECO:0000259" key="1">
    <source>
        <dbReference type="Pfam" id="PF13649"/>
    </source>
</evidence>
<evidence type="ECO:0000313" key="2">
    <source>
        <dbReference type="EMBL" id="TEB07946.1"/>
    </source>
</evidence>
<dbReference type="Proteomes" id="UP000298324">
    <property type="component" value="Unassembled WGS sequence"/>
</dbReference>
<name>A0A4Y7RGK6_9FIRM</name>
<evidence type="ECO:0000313" key="3">
    <source>
        <dbReference type="Proteomes" id="UP000298324"/>
    </source>
</evidence>
<keyword evidence="3" id="KW-1185">Reference proteome</keyword>
<dbReference type="InterPro" id="IPR041698">
    <property type="entry name" value="Methyltransf_25"/>
</dbReference>
<reference evidence="2 3" key="1">
    <citation type="journal article" date="2018" name="Environ. Microbiol.">
        <title>Novel energy conservation strategies and behaviour of Pelotomaculum schinkii driving syntrophic propionate catabolism.</title>
        <authorList>
            <person name="Hidalgo-Ahumada C.A.P."/>
            <person name="Nobu M.K."/>
            <person name="Narihiro T."/>
            <person name="Tamaki H."/>
            <person name="Liu W.T."/>
            <person name="Kamagata Y."/>
            <person name="Stams A.J.M."/>
            <person name="Imachi H."/>
            <person name="Sousa D.Z."/>
        </authorList>
    </citation>
    <scope>NUCLEOTIDE SEQUENCE [LARGE SCALE GENOMIC DNA]</scope>
    <source>
        <strain evidence="2 3">HH</strain>
    </source>
</reference>
<comment type="caution">
    <text evidence="2">The sequence shown here is derived from an EMBL/GenBank/DDBJ whole genome shotgun (WGS) entry which is preliminary data.</text>
</comment>
<accession>A0A4Y7RGK6</accession>
<dbReference type="InterPro" id="IPR029063">
    <property type="entry name" value="SAM-dependent_MTases_sf"/>
</dbReference>
<dbReference type="RefSeq" id="WP_190239718.1">
    <property type="nucleotide sequence ID" value="NZ_QFGA01000001.1"/>
</dbReference>
<protein>
    <submittedName>
        <fullName evidence="2">Methyltransferase domain protein</fullName>
    </submittedName>
</protein>
<gene>
    <name evidence="2" type="ORF">Psch_01501</name>
</gene>
<dbReference type="Pfam" id="PF13649">
    <property type="entry name" value="Methyltransf_25"/>
    <property type="match status" value="1"/>
</dbReference>
<feature type="domain" description="Methyltransferase" evidence="1">
    <location>
        <begin position="42"/>
        <end position="138"/>
    </location>
</feature>
<dbReference type="EMBL" id="QFGA01000001">
    <property type="protein sequence ID" value="TEB07946.1"/>
    <property type="molecule type" value="Genomic_DNA"/>
</dbReference>
<dbReference type="Gene3D" id="3.40.50.150">
    <property type="entry name" value="Vaccinia Virus protein VP39"/>
    <property type="match status" value="1"/>
</dbReference>
<dbReference type="GO" id="GO:0008168">
    <property type="term" value="F:methyltransferase activity"/>
    <property type="evidence" value="ECO:0007669"/>
    <property type="project" value="UniProtKB-KW"/>
</dbReference>
<organism evidence="2 3">
    <name type="scientific">Pelotomaculum schinkii</name>
    <dbReference type="NCBI Taxonomy" id="78350"/>
    <lineage>
        <taxon>Bacteria</taxon>
        <taxon>Bacillati</taxon>
        <taxon>Bacillota</taxon>
        <taxon>Clostridia</taxon>
        <taxon>Eubacteriales</taxon>
        <taxon>Desulfotomaculaceae</taxon>
        <taxon>Pelotomaculum</taxon>
    </lineage>
</organism>
<keyword evidence="2" id="KW-0808">Transferase</keyword>
<sequence length="238" mass="27208">MKYTKSGKYDSNYIKENIMGPNPIKLLEELLALHSIPQNATVLDLGCGRGVTSVFMVKEYSLRVFATDLWVSATDNKTRFDDLGLTSEQIIPIHAEAHSLPYAEEFFDAVVSIDSYHYFGRDEKYLGKHLLPLVKHGGYLLFAVPGLKKDIHANLPPEMLLSWTAEDIETLHDTTYWRKMLEITDGIEIISVCEMESFDECWNDWLVCDNKYAVNDRKSMNAGAGKYMNFIAIIIRRK</sequence>
<dbReference type="SUPFAM" id="SSF53335">
    <property type="entry name" value="S-adenosyl-L-methionine-dependent methyltransferases"/>
    <property type="match status" value="1"/>
</dbReference>
<dbReference type="AlphaFoldDB" id="A0A4Y7RGK6"/>
<proteinExistence type="predicted"/>
<dbReference type="GO" id="GO:0032259">
    <property type="term" value="P:methylation"/>
    <property type="evidence" value="ECO:0007669"/>
    <property type="project" value="UniProtKB-KW"/>
</dbReference>